<sequence>MTAITTMAAHTHDCPDCLSETRLVHLADNIHVVQILHDDTCPTYQRIEGD</sequence>
<name>A0A1H1BCR2_9MICO</name>
<dbReference type="AlphaFoldDB" id="A0A1H1BCR2"/>
<dbReference type="STRING" id="1079994.SAMN04488565_2732"/>
<evidence type="ECO:0000313" key="1">
    <source>
        <dbReference type="EMBL" id="SDQ49661.1"/>
    </source>
</evidence>
<gene>
    <name evidence="1" type="ORF">SAMN04488565_2732</name>
</gene>
<reference evidence="1 2" key="1">
    <citation type="submission" date="2016-10" db="EMBL/GenBank/DDBJ databases">
        <authorList>
            <person name="de Groot N.N."/>
        </authorList>
    </citation>
    <scope>NUCLEOTIDE SEQUENCE [LARGE SCALE GENOMIC DNA]</scope>
    <source>
        <strain evidence="1 2">DSM 22788</strain>
    </source>
</reference>
<dbReference type="EMBL" id="FNKB01000002">
    <property type="protein sequence ID" value="SDQ49661.1"/>
    <property type="molecule type" value="Genomic_DNA"/>
</dbReference>
<protein>
    <submittedName>
        <fullName evidence="1">Uncharacterized protein</fullName>
    </submittedName>
</protein>
<dbReference type="Proteomes" id="UP000182690">
    <property type="component" value="Unassembled WGS sequence"/>
</dbReference>
<accession>A0A1H1BCR2</accession>
<organism evidence="1 2">
    <name type="scientific">Leucobacter chromiiresistens</name>
    <dbReference type="NCBI Taxonomy" id="1079994"/>
    <lineage>
        <taxon>Bacteria</taxon>
        <taxon>Bacillati</taxon>
        <taxon>Actinomycetota</taxon>
        <taxon>Actinomycetes</taxon>
        <taxon>Micrococcales</taxon>
        <taxon>Microbacteriaceae</taxon>
        <taxon>Leucobacter</taxon>
    </lineage>
</organism>
<proteinExistence type="predicted"/>
<dbReference type="RefSeq" id="WP_176783309.1">
    <property type="nucleotide sequence ID" value="NZ_FNKB01000002.1"/>
</dbReference>
<evidence type="ECO:0000313" key="2">
    <source>
        <dbReference type="Proteomes" id="UP000182690"/>
    </source>
</evidence>